<protein>
    <submittedName>
        <fullName evidence="1">Uncharacterized protein</fullName>
    </submittedName>
</protein>
<dbReference type="KEGG" id="noy:EXE57_14530"/>
<dbReference type="Proteomes" id="UP000294894">
    <property type="component" value="Chromosome"/>
</dbReference>
<dbReference type="EMBL" id="CP038267">
    <property type="protein sequence ID" value="QBR93342.1"/>
    <property type="molecule type" value="Genomic_DNA"/>
</dbReference>
<gene>
    <name evidence="1" type="ORF">EXE57_14530</name>
</gene>
<dbReference type="OrthoDB" id="4828421at2"/>
<reference evidence="1 2" key="1">
    <citation type="submission" date="2019-03" db="EMBL/GenBank/DDBJ databases">
        <title>Three New Species of Nocardioides, Nocardioides euryhalodurans sp. nov., Nocardioides seonyuensis sp. nov. and Nocardioides eburneoflavus sp. nov., Iolated from Soil.</title>
        <authorList>
            <person name="Roh S.G."/>
            <person name="Lee C."/>
            <person name="Kim M.-K."/>
            <person name="Kim S.B."/>
        </authorList>
    </citation>
    <scope>NUCLEOTIDE SEQUENCE [LARGE SCALE GENOMIC DNA]</scope>
    <source>
        <strain evidence="1 2">MMS17-SY117</strain>
    </source>
</reference>
<sequence length="67" mass="7228">MTKMLIRVDAELSDELAGAFPHLAVQHHRPQTTLVGDLTDQEELQGVLQLLASLGIQIIEVVTIPGG</sequence>
<name>A0A4V1BE45_9ACTN</name>
<organism evidence="1 2">
    <name type="scientific">Nocardioides euryhalodurans</name>
    <dbReference type="NCBI Taxonomy" id="2518370"/>
    <lineage>
        <taxon>Bacteria</taxon>
        <taxon>Bacillati</taxon>
        <taxon>Actinomycetota</taxon>
        <taxon>Actinomycetes</taxon>
        <taxon>Propionibacteriales</taxon>
        <taxon>Nocardioidaceae</taxon>
        <taxon>Nocardioides</taxon>
    </lineage>
</organism>
<dbReference type="RefSeq" id="WP_135078680.1">
    <property type="nucleotide sequence ID" value="NZ_CP038267.1"/>
</dbReference>
<proteinExistence type="predicted"/>
<evidence type="ECO:0000313" key="1">
    <source>
        <dbReference type="EMBL" id="QBR93342.1"/>
    </source>
</evidence>
<evidence type="ECO:0000313" key="2">
    <source>
        <dbReference type="Proteomes" id="UP000294894"/>
    </source>
</evidence>
<dbReference type="AlphaFoldDB" id="A0A4V1BE45"/>
<keyword evidence="2" id="KW-1185">Reference proteome</keyword>
<accession>A0A4V1BE45</accession>